<reference evidence="3 4" key="1">
    <citation type="submission" date="2020-07" db="EMBL/GenBank/DDBJ databases">
        <authorList>
            <person name="Feng H."/>
        </authorList>
    </citation>
    <scope>NUCLEOTIDE SEQUENCE [LARGE SCALE GENOMIC DNA]</scope>
    <source>
        <strain evidence="4">s-10</strain>
    </source>
</reference>
<dbReference type="Proteomes" id="UP000535491">
    <property type="component" value="Unassembled WGS sequence"/>
</dbReference>
<proteinExistence type="predicted"/>
<dbReference type="Gene3D" id="1.10.260.40">
    <property type="entry name" value="lambda repressor-like DNA-binding domains"/>
    <property type="match status" value="1"/>
</dbReference>
<keyword evidence="1" id="KW-0802">TPR repeat</keyword>
<dbReference type="GO" id="GO:0003677">
    <property type="term" value="F:DNA binding"/>
    <property type="evidence" value="ECO:0007669"/>
    <property type="project" value="InterPro"/>
</dbReference>
<dbReference type="Pfam" id="PF13424">
    <property type="entry name" value="TPR_12"/>
    <property type="match status" value="1"/>
</dbReference>
<name>A0A7W1WN53_9BACL</name>
<dbReference type="SUPFAM" id="SSF47413">
    <property type="entry name" value="lambda repressor-like DNA-binding domains"/>
    <property type="match status" value="1"/>
</dbReference>
<dbReference type="InterPro" id="IPR010982">
    <property type="entry name" value="Lambda_DNA-bd_dom_sf"/>
</dbReference>
<evidence type="ECO:0000259" key="2">
    <source>
        <dbReference type="PROSITE" id="PS50943"/>
    </source>
</evidence>
<dbReference type="InterPro" id="IPR019734">
    <property type="entry name" value="TPR_rpt"/>
</dbReference>
<dbReference type="Gene3D" id="1.25.40.10">
    <property type="entry name" value="Tetratricopeptide repeat domain"/>
    <property type="match status" value="2"/>
</dbReference>
<dbReference type="CDD" id="cd00093">
    <property type="entry name" value="HTH_XRE"/>
    <property type="match status" value="1"/>
</dbReference>
<dbReference type="PROSITE" id="PS50005">
    <property type="entry name" value="TPR"/>
    <property type="match status" value="1"/>
</dbReference>
<gene>
    <name evidence="3" type="ORF">H1191_01470</name>
</gene>
<dbReference type="PROSITE" id="PS50943">
    <property type="entry name" value="HTH_CROC1"/>
    <property type="match status" value="1"/>
</dbReference>
<dbReference type="Pfam" id="PF01381">
    <property type="entry name" value="HTH_3"/>
    <property type="match status" value="1"/>
</dbReference>
<keyword evidence="4" id="KW-1185">Reference proteome</keyword>
<dbReference type="SMART" id="SM00530">
    <property type="entry name" value="HTH_XRE"/>
    <property type="match status" value="1"/>
</dbReference>
<comment type="caution">
    <text evidence="3">The sequence shown here is derived from an EMBL/GenBank/DDBJ whole genome shotgun (WGS) entry which is preliminary data.</text>
</comment>
<accession>A0A7W1WN53</accession>
<evidence type="ECO:0000313" key="4">
    <source>
        <dbReference type="Proteomes" id="UP000535491"/>
    </source>
</evidence>
<sequence length="455" mass="53753">MKDLDFIQLGKILRRKRKEQGLRLEDLADDQISPSTISSIERGRSNVNEEKVKHLCGKLQIDMMQFPDLIQEEKQRLEKKTKQINCIETAIDLISPDKGLEKLRQLDADTTERFAATIEYLKARCYFHKQNYTKAQNHFWETIRIVDETPELVKTNLKAASLRDLARITFYDKGDLWQALKYTDEGIKAFVEKGDRPVIYYYLLVNKAMYLDKMKRNEEAIEILKELWKNLHQITSLKVIINMFELRASLLNDSQMYKEAMEYAMMGIMIARENKIPDRALELLTLLGEIHMNIQDLETAENCFLMAVELKNRIKKHQQYLLITTYTKIARLHIKQKRYKEAKKFLDEAITISKTKEAVDSLRNNEVLTAMGDYFLAIREHSEAAVWYKQSRKMAEEHGYCPLLKEILLKLLKCLEQTDQEEFQKCTFDLYRFEIEAEKHKEKLKNEIKMKNELV</sequence>
<dbReference type="RefSeq" id="WP_181750203.1">
    <property type="nucleotide sequence ID" value="NZ_JACEIQ010000001.1"/>
</dbReference>
<dbReference type="SMART" id="SM00028">
    <property type="entry name" value="TPR"/>
    <property type="match status" value="5"/>
</dbReference>
<evidence type="ECO:0000313" key="3">
    <source>
        <dbReference type="EMBL" id="MBA4492983.1"/>
    </source>
</evidence>
<feature type="repeat" description="TPR" evidence="1">
    <location>
        <begin position="323"/>
        <end position="356"/>
    </location>
</feature>
<dbReference type="InterPro" id="IPR001387">
    <property type="entry name" value="Cro/C1-type_HTH"/>
</dbReference>
<dbReference type="EMBL" id="JACEIQ010000001">
    <property type="protein sequence ID" value="MBA4492983.1"/>
    <property type="molecule type" value="Genomic_DNA"/>
</dbReference>
<feature type="domain" description="HTH cro/C1-type" evidence="2">
    <location>
        <begin position="13"/>
        <end position="66"/>
    </location>
</feature>
<dbReference type="SUPFAM" id="SSF48452">
    <property type="entry name" value="TPR-like"/>
    <property type="match status" value="2"/>
</dbReference>
<organism evidence="3 4">
    <name type="scientific">Paenactinomyces guangxiensis</name>
    <dbReference type="NCBI Taxonomy" id="1490290"/>
    <lineage>
        <taxon>Bacteria</taxon>
        <taxon>Bacillati</taxon>
        <taxon>Bacillota</taxon>
        <taxon>Bacilli</taxon>
        <taxon>Bacillales</taxon>
        <taxon>Thermoactinomycetaceae</taxon>
        <taxon>Paenactinomyces</taxon>
    </lineage>
</organism>
<protein>
    <submittedName>
        <fullName evidence="3">Helix-turn-helix transcriptional regulator</fullName>
    </submittedName>
</protein>
<dbReference type="InterPro" id="IPR011990">
    <property type="entry name" value="TPR-like_helical_dom_sf"/>
</dbReference>
<evidence type="ECO:0000256" key="1">
    <source>
        <dbReference type="PROSITE-ProRule" id="PRU00339"/>
    </source>
</evidence>
<dbReference type="AlphaFoldDB" id="A0A7W1WN53"/>